<organism evidence="3 4">
    <name type="scientific">Alkalimonas collagenimarina</name>
    <dbReference type="NCBI Taxonomy" id="400390"/>
    <lineage>
        <taxon>Bacteria</taxon>
        <taxon>Pseudomonadati</taxon>
        <taxon>Pseudomonadota</taxon>
        <taxon>Gammaproteobacteria</taxon>
        <taxon>Alkalimonas</taxon>
    </lineage>
</organism>
<evidence type="ECO:0000256" key="1">
    <source>
        <dbReference type="SAM" id="SignalP"/>
    </source>
</evidence>
<feature type="chain" id="PRO_5047374615" evidence="1">
    <location>
        <begin position="21"/>
        <end position="144"/>
    </location>
</feature>
<protein>
    <submittedName>
        <fullName evidence="3">Nuclear transport factor 2 family protein</fullName>
    </submittedName>
</protein>
<dbReference type="Gene3D" id="3.10.450.50">
    <property type="match status" value="1"/>
</dbReference>
<gene>
    <name evidence="3" type="ORF">Q3O60_09670</name>
</gene>
<keyword evidence="4" id="KW-1185">Reference proteome</keyword>
<name>A0ABT9H0K7_9GAMM</name>
<dbReference type="RefSeq" id="WP_305893717.1">
    <property type="nucleotide sequence ID" value="NZ_JAUZVZ010000011.1"/>
</dbReference>
<feature type="domain" description="DUF4440" evidence="2">
    <location>
        <begin position="27"/>
        <end position="134"/>
    </location>
</feature>
<reference evidence="3 4" key="1">
    <citation type="submission" date="2023-08" db="EMBL/GenBank/DDBJ databases">
        <authorList>
            <person name="Joshi A."/>
            <person name="Thite S."/>
        </authorList>
    </citation>
    <scope>NUCLEOTIDE SEQUENCE [LARGE SCALE GENOMIC DNA]</scope>
    <source>
        <strain evidence="3 4">AC40</strain>
    </source>
</reference>
<evidence type="ECO:0000259" key="2">
    <source>
        <dbReference type="Pfam" id="PF14534"/>
    </source>
</evidence>
<dbReference type="Proteomes" id="UP001231616">
    <property type="component" value="Unassembled WGS sequence"/>
</dbReference>
<keyword evidence="1" id="KW-0732">Signal</keyword>
<comment type="caution">
    <text evidence="3">The sequence shown here is derived from an EMBL/GenBank/DDBJ whole genome shotgun (WGS) entry which is preliminary data.</text>
</comment>
<accession>A0ABT9H0K7</accession>
<feature type="signal peptide" evidence="1">
    <location>
        <begin position="1"/>
        <end position="20"/>
    </location>
</feature>
<dbReference type="InterPro" id="IPR027843">
    <property type="entry name" value="DUF4440"/>
</dbReference>
<dbReference type="Pfam" id="PF14534">
    <property type="entry name" value="DUF4440"/>
    <property type="match status" value="1"/>
</dbReference>
<evidence type="ECO:0000313" key="3">
    <source>
        <dbReference type="EMBL" id="MDP4536455.1"/>
    </source>
</evidence>
<dbReference type="InterPro" id="IPR032710">
    <property type="entry name" value="NTF2-like_dom_sf"/>
</dbReference>
<sequence>MNKLLQATLLLLVLPTAAYGADAKTEITDLLHQFLDGATRNDATIHQQFWADDLVYTSSAGARFGKTELMAGVTSRGELSEQDITLRYGADDIQIRIYDNTAVLTFTLVGQNDSDQLRFYNMGTLVQGEHGWQVVAWQATRATD</sequence>
<evidence type="ECO:0000313" key="4">
    <source>
        <dbReference type="Proteomes" id="UP001231616"/>
    </source>
</evidence>
<dbReference type="SUPFAM" id="SSF54427">
    <property type="entry name" value="NTF2-like"/>
    <property type="match status" value="1"/>
</dbReference>
<dbReference type="EMBL" id="JAUZVZ010000011">
    <property type="protein sequence ID" value="MDP4536455.1"/>
    <property type="molecule type" value="Genomic_DNA"/>
</dbReference>
<proteinExistence type="predicted"/>